<evidence type="ECO:0008006" key="4">
    <source>
        <dbReference type="Google" id="ProtNLM"/>
    </source>
</evidence>
<comment type="caution">
    <text evidence="2">The sequence shown here is derived from an EMBL/GenBank/DDBJ whole genome shotgun (WGS) entry which is preliminary data.</text>
</comment>
<dbReference type="AlphaFoldDB" id="A0AAN9SH70"/>
<evidence type="ECO:0000256" key="1">
    <source>
        <dbReference type="SAM" id="MobiDB-lite"/>
    </source>
</evidence>
<dbReference type="EMBL" id="JAYMYS010000005">
    <property type="protein sequence ID" value="KAK7393342.1"/>
    <property type="molecule type" value="Genomic_DNA"/>
</dbReference>
<sequence length="249" mass="28665">MDKKAKKKGRKDVEVMNSNVADDGVQFLDDNIESKMEKRKKYDDQGKQTMKKKKSDAESQDEDYKEFKNNEDKDGIKSKKKEEKKKKKKLSEERKSNKYSQFESNEGGDDDQDWDNLLDHRPGDVCRKRWNQMVRCIGEHGGKSFAEQVEVLAKRYCPDLLEAREAFDAKPVVHYEHPHRKPFLGTSYLIGANLWASSPPSAAVFRLNTIAPRSGIHTEHEQNLTRKEQYVSVCQIPLSTLKLLASASE</sequence>
<organism evidence="2 3">
    <name type="scientific">Psophocarpus tetragonolobus</name>
    <name type="common">Winged bean</name>
    <name type="synonym">Dolichos tetragonolobus</name>
    <dbReference type="NCBI Taxonomy" id="3891"/>
    <lineage>
        <taxon>Eukaryota</taxon>
        <taxon>Viridiplantae</taxon>
        <taxon>Streptophyta</taxon>
        <taxon>Embryophyta</taxon>
        <taxon>Tracheophyta</taxon>
        <taxon>Spermatophyta</taxon>
        <taxon>Magnoliopsida</taxon>
        <taxon>eudicotyledons</taxon>
        <taxon>Gunneridae</taxon>
        <taxon>Pentapetalae</taxon>
        <taxon>rosids</taxon>
        <taxon>fabids</taxon>
        <taxon>Fabales</taxon>
        <taxon>Fabaceae</taxon>
        <taxon>Papilionoideae</taxon>
        <taxon>50 kb inversion clade</taxon>
        <taxon>NPAAA clade</taxon>
        <taxon>indigoferoid/millettioid clade</taxon>
        <taxon>Phaseoleae</taxon>
        <taxon>Psophocarpus</taxon>
    </lineage>
</organism>
<feature type="compositionally biased region" description="Acidic residues" evidence="1">
    <location>
        <begin position="106"/>
        <end position="116"/>
    </location>
</feature>
<proteinExistence type="predicted"/>
<feature type="compositionally biased region" description="Basic and acidic residues" evidence="1">
    <location>
        <begin position="32"/>
        <end position="46"/>
    </location>
</feature>
<name>A0AAN9SH70_PSOTE</name>
<feature type="region of interest" description="Disordered" evidence="1">
    <location>
        <begin position="1"/>
        <end position="116"/>
    </location>
</feature>
<reference evidence="2 3" key="1">
    <citation type="submission" date="2024-01" db="EMBL/GenBank/DDBJ databases">
        <title>The genomes of 5 underutilized Papilionoideae crops provide insights into root nodulation and disease resistanc.</title>
        <authorList>
            <person name="Jiang F."/>
        </authorList>
    </citation>
    <scope>NUCLEOTIDE SEQUENCE [LARGE SCALE GENOMIC DNA]</scope>
    <source>
        <strain evidence="2">DUOXIRENSHENG_FW03</strain>
        <tissue evidence="2">Leaves</tissue>
    </source>
</reference>
<accession>A0AAN9SH70</accession>
<dbReference type="Proteomes" id="UP001386955">
    <property type="component" value="Unassembled WGS sequence"/>
</dbReference>
<feature type="compositionally biased region" description="Basic and acidic residues" evidence="1">
    <location>
        <begin position="65"/>
        <end position="81"/>
    </location>
</feature>
<keyword evidence="3" id="KW-1185">Reference proteome</keyword>
<evidence type="ECO:0000313" key="2">
    <source>
        <dbReference type="EMBL" id="KAK7393342.1"/>
    </source>
</evidence>
<dbReference type="PANTHER" id="PTHR47430">
    <property type="entry name" value="GB|AAC33480.1"/>
    <property type="match status" value="1"/>
</dbReference>
<feature type="compositionally biased region" description="Basic residues" evidence="1">
    <location>
        <begin position="1"/>
        <end position="10"/>
    </location>
</feature>
<protein>
    <recommendedName>
        <fullName evidence="4">Myb-like domain-containing protein</fullName>
    </recommendedName>
</protein>
<evidence type="ECO:0000313" key="3">
    <source>
        <dbReference type="Proteomes" id="UP001386955"/>
    </source>
</evidence>
<gene>
    <name evidence="2" type="ORF">VNO78_21895</name>
</gene>
<dbReference type="PANTHER" id="PTHR47430:SF4">
    <property type="entry name" value="GB|AAC33480.1"/>
    <property type="match status" value="1"/>
</dbReference>